<evidence type="ECO:0000256" key="2">
    <source>
        <dbReference type="ARBA" id="ARBA00005045"/>
    </source>
</evidence>
<comment type="catalytic activity">
    <reaction evidence="12">
        <text>tRNA(Sec) + L-serine + ATP = L-seryl-tRNA(Sec) + AMP + diphosphate + H(+)</text>
        <dbReference type="Rhea" id="RHEA:42580"/>
        <dbReference type="Rhea" id="RHEA-COMP:9742"/>
        <dbReference type="Rhea" id="RHEA-COMP:10128"/>
        <dbReference type="ChEBI" id="CHEBI:15378"/>
        <dbReference type="ChEBI" id="CHEBI:30616"/>
        <dbReference type="ChEBI" id="CHEBI:33019"/>
        <dbReference type="ChEBI" id="CHEBI:33384"/>
        <dbReference type="ChEBI" id="CHEBI:78442"/>
        <dbReference type="ChEBI" id="CHEBI:78533"/>
        <dbReference type="ChEBI" id="CHEBI:456215"/>
        <dbReference type="EC" id="6.1.1.11"/>
    </reaction>
</comment>
<comment type="catalytic activity">
    <reaction evidence="13">
        <text>tRNA(Ser) + L-serine + ATP = L-seryl-tRNA(Ser) + AMP + diphosphate + H(+)</text>
        <dbReference type="Rhea" id="RHEA:12292"/>
        <dbReference type="Rhea" id="RHEA-COMP:9669"/>
        <dbReference type="Rhea" id="RHEA-COMP:9703"/>
        <dbReference type="ChEBI" id="CHEBI:15378"/>
        <dbReference type="ChEBI" id="CHEBI:30616"/>
        <dbReference type="ChEBI" id="CHEBI:33019"/>
        <dbReference type="ChEBI" id="CHEBI:33384"/>
        <dbReference type="ChEBI" id="CHEBI:78442"/>
        <dbReference type="ChEBI" id="CHEBI:78533"/>
        <dbReference type="ChEBI" id="CHEBI:456215"/>
        <dbReference type="EC" id="6.1.1.11"/>
    </reaction>
</comment>
<evidence type="ECO:0000256" key="16">
    <source>
        <dbReference type="PIRSR" id="PIRSR001529-2"/>
    </source>
</evidence>
<dbReference type="PIRSF" id="PIRSF001529">
    <property type="entry name" value="Ser-tRNA-synth_IIa"/>
    <property type="match status" value="1"/>
</dbReference>
<dbReference type="InterPro" id="IPR002314">
    <property type="entry name" value="aa-tRNA-synt_IIb"/>
</dbReference>
<dbReference type="Gene3D" id="3.30.930.10">
    <property type="entry name" value="Bira Bifunctional Protein, Domain 2"/>
    <property type="match status" value="1"/>
</dbReference>
<evidence type="ECO:0000256" key="15">
    <source>
        <dbReference type="PIRSR" id="PIRSR001529-1"/>
    </source>
</evidence>
<dbReference type="Pfam" id="PF02403">
    <property type="entry name" value="Seryl_tRNA_N"/>
    <property type="match status" value="1"/>
</dbReference>
<feature type="binding site" evidence="15">
    <location>
        <position position="275"/>
    </location>
    <ligand>
        <name>L-serine</name>
        <dbReference type="ChEBI" id="CHEBI:33384"/>
    </ligand>
</feature>
<dbReference type="AlphaFoldDB" id="A0A1F4VYK9"/>
<keyword evidence="7" id="KW-0547">Nucleotide-binding</keyword>
<evidence type="ECO:0000256" key="7">
    <source>
        <dbReference type="ARBA" id="ARBA00022741"/>
    </source>
</evidence>
<evidence type="ECO:0000256" key="3">
    <source>
        <dbReference type="ARBA" id="ARBA00010728"/>
    </source>
</evidence>
<comment type="subcellular location">
    <subcellularLocation>
        <location evidence="1">Cytoplasm</location>
    </subcellularLocation>
</comment>
<dbReference type="InterPro" id="IPR015866">
    <property type="entry name" value="Ser-tRNA-synth_1_N"/>
</dbReference>
<feature type="site" description="Important for serine binding" evidence="15">
    <location>
        <position position="397"/>
    </location>
</feature>
<sequence length="435" mass="49881">MLDIKFIKENIEKVKYAVKAKKKEELIDIDKLIDVHNNYLAILYSVEGARAEKNRLSEDIGKVPQEDRQKYVERALEIKNKLKQFESDLEGTKKVFDSMMLLVPNVIADDVPAGKDESENQVLRTWGEPKKFDFEVKDHVDIAVPLGIVDVETASKVTGSRHYYLKGAAVLLQFALVQYVLKTLGDGKIISELAAKVGNKYNKPFIPVVPPVLLKAEVAKKMDRFDPIDDRYYLEQDDQMLIGSAEHTLGPMFMDETLAAADLPLRFIGYSTAFRREAGTYGKDMRGMFRTHQFDKLEMEVFSTEEDGVKEQELIVTIQEYLVQQLEIPYQVMILCTGDMGKPDYKQIDINCWLPGQNTYRETHTSDYMTDYQARRLNTRYKDLKGNLKFVHMNDATAFAIGRILIAIIENYQQKDGSIVVPEVLRQYTGFDIIK</sequence>
<evidence type="ECO:0000256" key="14">
    <source>
        <dbReference type="NCBIfam" id="TIGR00414"/>
    </source>
</evidence>
<feature type="binding site" evidence="16">
    <location>
        <begin position="275"/>
        <end position="277"/>
    </location>
    <ligand>
        <name>ATP</name>
        <dbReference type="ChEBI" id="CHEBI:30616"/>
    </ligand>
</feature>
<keyword evidence="5" id="KW-0963">Cytoplasm</keyword>
<evidence type="ECO:0000256" key="12">
    <source>
        <dbReference type="ARBA" id="ARBA00047929"/>
    </source>
</evidence>
<keyword evidence="8 16" id="KW-0067">ATP-binding</keyword>
<gene>
    <name evidence="18" type="ORF">A2264_03110</name>
</gene>
<evidence type="ECO:0000256" key="13">
    <source>
        <dbReference type="ARBA" id="ARBA00048823"/>
    </source>
</evidence>
<dbReference type="InterPro" id="IPR045864">
    <property type="entry name" value="aa-tRNA-synth_II/BPL/LPL"/>
</dbReference>
<evidence type="ECO:0000256" key="5">
    <source>
        <dbReference type="ARBA" id="ARBA00022490"/>
    </source>
</evidence>
<evidence type="ECO:0000256" key="10">
    <source>
        <dbReference type="ARBA" id="ARBA00023146"/>
    </source>
</evidence>
<comment type="caution">
    <text evidence="18">The sequence shown here is derived from an EMBL/GenBank/DDBJ whole genome shotgun (WGS) entry which is preliminary data.</text>
</comment>
<evidence type="ECO:0000256" key="1">
    <source>
        <dbReference type="ARBA" id="ARBA00004496"/>
    </source>
</evidence>
<proteinExistence type="inferred from homology"/>
<accession>A0A1F4VYK9</accession>
<evidence type="ECO:0000256" key="9">
    <source>
        <dbReference type="ARBA" id="ARBA00022917"/>
    </source>
</evidence>
<dbReference type="Pfam" id="PF00587">
    <property type="entry name" value="tRNA-synt_2b"/>
    <property type="match status" value="1"/>
</dbReference>
<keyword evidence="9" id="KW-0648">Protein biosynthesis</keyword>
<feature type="domain" description="Aminoacyl-transfer RNA synthetases class-II family profile" evidence="17">
    <location>
        <begin position="193"/>
        <end position="422"/>
    </location>
</feature>
<dbReference type="EC" id="6.1.1.11" evidence="4 14"/>
<dbReference type="Gene3D" id="1.10.287.40">
    <property type="entry name" value="Serine-tRNA synthetase, tRNA binding domain"/>
    <property type="match status" value="1"/>
</dbReference>
<dbReference type="GO" id="GO:0005524">
    <property type="term" value="F:ATP binding"/>
    <property type="evidence" value="ECO:0007669"/>
    <property type="project" value="UniProtKB-KW"/>
</dbReference>
<organism evidence="18 19">
    <name type="scientific">candidate division WWE3 bacterium RIFOXYA2_FULL_46_9</name>
    <dbReference type="NCBI Taxonomy" id="1802636"/>
    <lineage>
        <taxon>Bacteria</taxon>
        <taxon>Katanobacteria</taxon>
    </lineage>
</organism>
<dbReference type="NCBIfam" id="TIGR00414">
    <property type="entry name" value="serS"/>
    <property type="match status" value="1"/>
</dbReference>
<evidence type="ECO:0000313" key="19">
    <source>
        <dbReference type="Proteomes" id="UP000176614"/>
    </source>
</evidence>
<name>A0A1F4VYK9_UNCKA</name>
<comment type="pathway">
    <text evidence="2">Aminoacyl-tRNA biosynthesis; selenocysteinyl-tRNA(Sec) biosynthesis; L-seryl-tRNA(Sec) from L-serine and tRNA(Sec): step 1/1.</text>
</comment>
<feature type="binding site" evidence="15">
    <location>
        <position position="298"/>
    </location>
    <ligand>
        <name>L-serine</name>
        <dbReference type="ChEBI" id="CHEBI:33384"/>
    </ligand>
</feature>
<dbReference type="PRINTS" id="PR00981">
    <property type="entry name" value="TRNASYNTHSER"/>
</dbReference>
<dbReference type="EMBL" id="MEVT01000022">
    <property type="protein sequence ID" value="OGC62251.1"/>
    <property type="molecule type" value="Genomic_DNA"/>
</dbReference>
<dbReference type="GO" id="GO:0004828">
    <property type="term" value="F:serine-tRNA ligase activity"/>
    <property type="evidence" value="ECO:0007669"/>
    <property type="project" value="UniProtKB-UniRule"/>
</dbReference>
<dbReference type="Proteomes" id="UP000176614">
    <property type="component" value="Unassembled WGS sequence"/>
</dbReference>
<evidence type="ECO:0000256" key="8">
    <source>
        <dbReference type="ARBA" id="ARBA00022840"/>
    </source>
</evidence>
<protein>
    <recommendedName>
        <fullName evidence="11 14">Serine--tRNA ligase</fullName>
        <ecNumber evidence="4 14">6.1.1.11</ecNumber>
    </recommendedName>
</protein>
<evidence type="ECO:0000259" key="17">
    <source>
        <dbReference type="PROSITE" id="PS50862"/>
    </source>
</evidence>
<evidence type="ECO:0000256" key="11">
    <source>
        <dbReference type="ARBA" id="ARBA00039158"/>
    </source>
</evidence>
<dbReference type="InterPro" id="IPR042103">
    <property type="entry name" value="SerRS_1_N_sf"/>
</dbReference>
<dbReference type="SUPFAM" id="SSF46589">
    <property type="entry name" value="tRNA-binding arm"/>
    <property type="match status" value="1"/>
</dbReference>
<dbReference type="InterPro" id="IPR010978">
    <property type="entry name" value="tRNA-bd_arm"/>
</dbReference>
<keyword evidence="6 18" id="KW-0436">Ligase</keyword>
<dbReference type="GO" id="GO:0005737">
    <property type="term" value="C:cytoplasm"/>
    <property type="evidence" value="ECO:0007669"/>
    <property type="project" value="UniProtKB-SubCell"/>
</dbReference>
<reference evidence="18 19" key="1">
    <citation type="journal article" date="2016" name="Nat. Commun.">
        <title>Thousands of microbial genomes shed light on interconnected biogeochemical processes in an aquifer system.</title>
        <authorList>
            <person name="Anantharaman K."/>
            <person name="Brown C.T."/>
            <person name="Hug L.A."/>
            <person name="Sharon I."/>
            <person name="Castelle C.J."/>
            <person name="Probst A.J."/>
            <person name="Thomas B.C."/>
            <person name="Singh A."/>
            <person name="Wilkins M.J."/>
            <person name="Karaoz U."/>
            <person name="Brodie E.L."/>
            <person name="Williams K.H."/>
            <person name="Hubbard S.S."/>
            <person name="Banfield J.F."/>
        </authorList>
    </citation>
    <scope>NUCLEOTIDE SEQUENCE [LARGE SCALE GENOMIC DNA]</scope>
</reference>
<dbReference type="PANTHER" id="PTHR43697">
    <property type="entry name" value="SERYL-TRNA SYNTHETASE"/>
    <property type="match status" value="1"/>
</dbReference>
<dbReference type="SUPFAM" id="SSF55681">
    <property type="entry name" value="Class II aaRS and biotin synthetases"/>
    <property type="match status" value="1"/>
</dbReference>
<dbReference type="PROSITE" id="PS50862">
    <property type="entry name" value="AA_TRNA_LIGASE_II"/>
    <property type="match status" value="1"/>
</dbReference>
<dbReference type="InterPro" id="IPR002317">
    <property type="entry name" value="Ser-tRNA-ligase_type_1"/>
</dbReference>
<evidence type="ECO:0000256" key="4">
    <source>
        <dbReference type="ARBA" id="ARBA00012840"/>
    </source>
</evidence>
<evidence type="ECO:0000313" key="18">
    <source>
        <dbReference type="EMBL" id="OGC62251.1"/>
    </source>
</evidence>
<dbReference type="GO" id="GO:0006434">
    <property type="term" value="P:seryl-tRNA aminoacylation"/>
    <property type="evidence" value="ECO:0007669"/>
    <property type="project" value="UniProtKB-UniRule"/>
</dbReference>
<evidence type="ECO:0000256" key="6">
    <source>
        <dbReference type="ARBA" id="ARBA00022598"/>
    </source>
</evidence>
<keyword evidence="10" id="KW-0030">Aminoacyl-tRNA synthetase</keyword>
<comment type="similarity">
    <text evidence="3">Belongs to the class-II aminoacyl-tRNA synthetase family. Type-1 seryl-tRNA synthetase subfamily.</text>
</comment>
<dbReference type="PANTHER" id="PTHR43697:SF1">
    <property type="entry name" value="SERINE--TRNA LIGASE"/>
    <property type="match status" value="1"/>
</dbReference>
<dbReference type="InterPro" id="IPR006195">
    <property type="entry name" value="aa-tRNA-synth_II"/>
</dbReference>